<evidence type="ECO:0000313" key="2">
    <source>
        <dbReference type="Proteomes" id="UP000029227"/>
    </source>
</evidence>
<dbReference type="EMBL" id="BBMN01000003">
    <property type="protein sequence ID" value="GAL04231.1"/>
    <property type="molecule type" value="Genomic_DNA"/>
</dbReference>
<comment type="caution">
    <text evidence="1">The sequence shown here is derived from an EMBL/GenBank/DDBJ whole genome shotgun (WGS) entry which is preliminary data.</text>
</comment>
<proteinExistence type="predicted"/>
<evidence type="ECO:0000313" key="1">
    <source>
        <dbReference type="EMBL" id="GAL04231.1"/>
    </source>
</evidence>
<protein>
    <submittedName>
        <fullName evidence="1">Uncharacterized protein</fullName>
    </submittedName>
</protein>
<gene>
    <name evidence="1" type="ORF">JCM19237_2382</name>
</gene>
<sequence length="53" mass="6110">MALFVLHILRVQNVKKNQHDSHEIISASLDKLATYWQTLSSMKGITYHQGIDE</sequence>
<dbReference type="AlphaFoldDB" id="A0A090QMS2"/>
<reference evidence="1 2" key="1">
    <citation type="journal article" date="2014" name="Genome Announc.">
        <title>Draft Genome Sequences of Two Vibrionaceae Species, Vibrio ponticus C121 and Photobacterium aphoticum C119, Isolated as Coral Reef Microbiota.</title>
        <authorList>
            <person name="Al-saari N."/>
            <person name="Meirelles P.M."/>
            <person name="Mino S."/>
            <person name="Suda W."/>
            <person name="Oshima K."/>
            <person name="Hattori M."/>
            <person name="Ohkuma M."/>
            <person name="Thompson F.L."/>
            <person name="Gomez-Gil B."/>
            <person name="Sawabe T."/>
            <person name="Sawabe T."/>
        </authorList>
    </citation>
    <scope>NUCLEOTIDE SEQUENCE [LARGE SCALE GENOMIC DNA]</scope>
    <source>
        <strain evidence="1 2">JCM 19237</strain>
    </source>
</reference>
<accession>A0A090QMS2</accession>
<organism evidence="1 2">
    <name type="scientific">Photobacterium aphoticum</name>
    <dbReference type="NCBI Taxonomy" id="754436"/>
    <lineage>
        <taxon>Bacteria</taxon>
        <taxon>Pseudomonadati</taxon>
        <taxon>Pseudomonadota</taxon>
        <taxon>Gammaproteobacteria</taxon>
        <taxon>Vibrionales</taxon>
        <taxon>Vibrionaceae</taxon>
        <taxon>Photobacterium</taxon>
    </lineage>
</organism>
<dbReference type="Proteomes" id="UP000029227">
    <property type="component" value="Unassembled WGS sequence"/>
</dbReference>
<name>A0A090QMS2_9GAMM</name>